<dbReference type="AlphaFoldDB" id="A0AAW0EL05"/>
<organism evidence="2 3">
    <name type="scientific">Novymonas esmeraldas</name>
    <dbReference type="NCBI Taxonomy" id="1808958"/>
    <lineage>
        <taxon>Eukaryota</taxon>
        <taxon>Discoba</taxon>
        <taxon>Euglenozoa</taxon>
        <taxon>Kinetoplastea</taxon>
        <taxon>Metakinetoplastina</taxon>
        <taxon>Trypanosomatida</taxon>
        <taxon>Trypanosomatidae</taxon>
        <taxon>Novymonas</taxon>
    </lineage>
</organism>
<feature type="compositionally biased region" description="Basic and acidic residues" evidence="1">
    <location>
        <begin position="336"/>
        <end position="347"/>
    </location>
</feature>
<evidence type="ECO:0000313" key="3">
    <source>
        <dbReference type="Proteomes" id="UP001430356"/>
    </source>
</evidence>
<sequence>MLKLSRAVCSSRYTPVVGCAFLIETLYGSKYSANLGSYSMPYVYVKTILLCATGHGLELRKGRYIHGLIELLLPSKVSQDNLTKLELLQFVDAIPMDHNTGDGDEDDYAMGGEATAAPLSHRISSGGAGVAAATTYEHTDRSISASSSQPDEHRAVAAALRALDDARHAAAAAHGDARDESLASRGDAADAVRAAAAARRRGEEAEEDAAAVESIMSFVSAAAFPSPIARVLVYDAVCTCVADGLYSAKEKERVALVSSHIGLSSAVRSQIEKLALQETVISMRKRRLLLLHAAHTPSTVPLAEERHWQASSALGSVVRRRQREERGSRSSTGVGRHSDPARHRDAEENADALAAEEATRVEAAKALLRRARAHLSSTRDGGARRGR</sequence>
<accession>A0AAW0EL05</accession>
<gene>
    <name evidence="2" type="ORF">NESM_000346900</name>
</gene>
<dbReference type="Proteomes" id="UP001430356">
    <property type="component" value="Unassembled WGS sequence"/>
</dbReference>
<name>A0AAW0EL05_9TRYP</name>
<dbReference type="Gene3D" id="1.10.3680.10">
    <property type="entry name" value="TerB-like"/>
    <property type="match status" value="1"/>
</dbReference>
<evidence type="ECO:0000256" key="1">
    <source>
        <dbReference type="SAM" id="MobiDB-lite"/>
    </source>
</evidence>
<proteinExistence type="predicted"/>
<reference evidence="2 3" key="1">
    <citation type="journal article" date="2021" name="MBio">
        <title>A New Model Trypanosomatid, Novymonas esmeraldas: Genomic Perception of Its 'Candidatus Pandoraea novymonadis' Endosymbiont.</title>
        <authorList>
            <person name="Zakharova A."/>
            <person name="Saura A."/>
            <person name="Butenko A."/>
            <person name="Podesvova L."/>
            <person name="Warmusova S."/>
            <person name="Kostygov A.Y."/>
            <person name="Nenarokova A."/>
            <person name="Lukes J."/>
            <person name="Opperdoes F.R."/>
            <person name="Yurchenko V."/>
        </authorList>
    </citation>
    <scope>NUCLEOTIDE SEQUENCE [LARGE SCALE GENOMIC DNA]</scope>
    <source>
        <strain evidence="2 3">E262AT.01</strain>
    </source>
</reference>
<evidence type="ECO:0000313" key="2">
    <source>
        <dbReference type="EMBL" id="KAK7194319.1"/>
    </source>
</evidence>
<dbReference type="EMBL" id="JAECZO010000034">
    <property type="protein sequence ID" value="KAK7194319.1"/>
    <property type="molecule type" value="Genomic_DNA"/>
</dbReference>
<protein>
    <submittedName>
        <fullName evidence="2">Uncharacterized protein</fullName>
    </submittedName>
</protein>
<keyword evidence="3" id="KW-1185">Reference proteome</keyword>
<feature type="region of interest" description="Disordered" evidence="1">
    <location>
        <begin position="314"/>
        <end position="357"/>
    </location>
</feature>
<dbReference type="SUPFAM" id="SSF158682">
    <property type="entry name" value="TerB-like"/>
    <property type="match status" value="1"/>
</dbReference>
<comment type="caution">
    <text evidence="2">The sequence shown here is derived from an EMBL/GenBank/DDBJ whole genome shotgun (WGS) entry which is preliminary data.</text>
</comment>
<dbReference type="InterPro" id="IPR029024">
    <property type="entry name" value="TerB-like"/>
</dbReference>